<dbReference type="PANTHER" id="PTHR35043:SF8">
    <property type="entry name" value="DUF4220 DOMAIN-CONTAINING PROTEIN"/>
    <property type="match status" value="1"/>
</dbReference>
<keyword evidence="1" id="KW-1133">Transmembrane helix</keyword>
<feature type="transmembrane region" description="Helical" evidence="1">
    <location>
        <begin position="430"/>
        <end position="449"/>
    </location>
</feature>
<keyword evidence="1" id="KW-0812">Transmembrane</keyword>
<dbReference type="PANTHER" id="PTHR35043">
    <property type="entry name" value="TRANSCRIPTION FACTOR DOMAIN-CONTAINING PROTEIN"/>
    <property type="match status" value="1"/>
</dbReference>
<feature type="chain" id="PRO_5034082416" evidence="2">
    <location>
        <begin position="27"/>
        <end position="475"/>
    </location>
</feature>
<name>A0A8H6C8Q7_9LECA</name>
<dbReference type="GeneID" id="59333952"/>
<sequence length="475" mass="53379">MPSPMALQFSGLFLLFVSLSIRQADADNISSNASSSSSCTVTGPSAYLGSPNNRVRGWVGQPNNRGTIDIVYSSLATIFISTYVMLCLNVPSIGESWWSVAYRRILWMGVSIAGPEFVLTAAAGQWAAAKRSVEAFRGAGYEAWTMKHAYFADMGGIEVTPPDFVPFRVNAKQLHYLITKGYLPYPNILRKEISDKSKQDTVAKVVTCIQITYLILQCIGRALQSLAITTLELFALAIVVCSIATSWCWLQKPTDVEFPIRVHMETSIAVVLLEGGASAARPYRQTPLDFVDDLCPSWSLNIQTFINMPIGPYERPISRFGNDRFPYLELRDNTALFVATLIYASIHVCAWNWTFPSRVENILWRIASMIILGSTIAFWMFESIAVWYRYNGGEKFFYRVLNKLDRLEDIETLRVKKAANPRKLPLKGEFWSIFPLALIYAIARTYLLVEAFVGLRDLEASAFVNVNWSAYLPHV</sequence>
<dbReference type="EMBL" id="JACCJB010000021">
    <property type="protein sequence ID" value="KAF6219002.1"/>
    <property type="molecule type" value="Genomic_DNA"/>
</dbReference>
<dbReference type="AlphaFoldDB" id="A0A8H6C8Q7"/>
<dbReference type="Proteomes" id="UP000593566">
    <property type="component" value="Unassembled WGS sequence"/>
</dbReference>
<evidence type="ECO:0000313" key="4">
    <source>
        <dbReference type="Proteomes" id="UP000593566"/>
    </source>
</evidence>
<reference evidence="3 4" key="1">
    <citation type="journal article" date="2020" name="Genomics">
        <title>Complete, high-quality genomes from long-read metagenomic sequencing of two wolf lichen thalli reveals enigmatic genome architecture.</title>
        <authorList>
            <person name="McKenzie S.K."/>
            <person name="Walston R.F."/>
            <person name="Allen J.L."/>
        </authorList>
    </citation>
    <scope>NUCLEOTIDE SEQUENCE [LARGE SCALE GENOMIC DNA]</scope>
    <source>
        <strain evidence="3">WasteWater1</strain>
    </source>
</reference>
<evidence type="ECO:0000256" key="1">
    <source>
        <dbReference type="SAM" id="Phobius"/>
    </source>
</evidence>
<feature type="signal peptide" evidence="2">
    <location>
        <begin position="1"/>
        <end position="26"/>
    </location>
</feature>
<gene>
    <name evidence="3" type="ORF">HO133_005546</name>
</gene>
<accession>A0A8H6C8Q7</accession>
<evidence type="ECO:0000313" key="3">
    <source>
        <dbReference type="EMBL" id="KAF6219002.1"/>
    </source>
</evidence>
<evidence type="ECO:0000256" key="2">
    <source>
        <dbReference type="SAM" id="SignalP"/>
    </source>
</evidence>
<feature type="transmembrane region" description="Helical" evidence="1">
    <location>
        <begin position="362"/>
        <end position="381"/>
    </location>
</feature>
<dbReference type="RefSeq" id="XP_037148437.1">
    <property type="nucleotide sequence ID" value="XM_037296455.1"/>
</dbReference>
<comment type="caution">
    <text evidence="3">The sequence shown here is derived from an EMBL/GenBank/DDBJ whole genome shotgun (WGS) entry which is preliminary data.</text>
</comment>
<keyword evidence="2" id="KW-0732">Signal</keyword>
<keyword evidence="1" id="KW-0472">Membrane</keyword>
<proteinExistence type="predicted"/>
<feature type="transmembrane region" description="Helical" evidence="1">
    <location>
        <begin position="335"/>
        <end position="355"/>
    </location>
</feature>
<organism evidence="3 4">
    <name type="scientific">Letharia lupina</name>
    <dbReference type="NCBI Taxonomy" id="560253"/>
    <lineage>
        <taxon>Eukaryota</taxon>
        <taxon>Fungi</taxon>
        <taxon>Dikarya</taxon>
        <taxon>Ascomycota</taxon>
        <taxon>Pezizomycotina</taxon>
        <taxon>Lecanoromycetes</taxon>
        <taxon>OSLEUM clade</taxon>
        <taxon>Lecanoromycetidae</taxon>
        <taxon>Lecanorales</taxon>
        <taxon>Lecanorineae</taxon>
        <taxon>Parmeliaceae</taxon>
        <taxon>Letharia</taxon>
    </lineage>
</organism>
<keyword evidence="4" id="KW-1185">Reference proteome</keyword>
<protein>
    <submittedName>
        <fullName evidence="3">Uncharacterized protein</fullName>
    </submittedName>
</protein>
<feature type="transmembrane region" description="Helical" evidence="1">
    <location>
        <begin position="226"/>
        <end position="250"/>
    </location>
</feature>